<dbReference type="Pfam" id="PF13499">
    <property type="entry name" value="EF-hand_7"/>
    <property type="match status" value="1"/>
</dbReference>
<reference evidence="4 5" key="1">
    <citation type="submission" date="2018-10" db="EMBL/GenBank/DDBJ databases">
        <title>Genomic Encyclopedia of Archaeal and Bacterial Type Strains, Phase II (KMG-II): from individual species to whole genera.</title>
        <authorList>
            <person name="Goeker M."/>
        </authorList>
    </citation>
    <scope>NUCLEOTIDE SEQUENCE [LARGE SCALE GENOMIC DNA]</scope>
    <source>
        <strain evidence="4 5">DSM 45657</strain>
    </source>
</reference>
<dbReference type="EMBL" id="RCDD01000003">
    <property type="protein sequence ID" value="RLK58090.1"/>
    <property type="molecule type" value="Genomic_DNA"/>
</dbReference>
<protein>
    <submittedName>
        <fullName evidence="4">Ca2+-binding EF-hand superfamily protein</fullName>
    </submittedName>
</protein>
<accession>A0A421B151</accession>
<keyword evidence="5" id="KW-1185">Reference proteome</keyword>
<dbReference type="CDD" id="cd00051">
    <property type="entry name" value="EFh"/>
    <property type="match status" value="1"/>
</dbReference>
<evidence type="ECO:0000259" key="3">
    <source>
        <dbReference type="PROSITE" id="PS50222"/>
    </source>
</evidence>
<dbReference type="InterPro" id="IPR002048">
    <property type="entry name" value="EF_hand_dom"/>
</dbReference>
<keyword evidence="1" id="KW-0479">Metal-binding</keyword>
<dbReference type="Proteomes" id="UP000282454">
    <property type="component" value="Unassembled WGS sequence"/>
</dbReference>
<dbReference type="RefSeq" id="WP_121392565.1">
    <property type="nucleotide sequence ID" value="NZ_RCDD01000003.1"/>
</dbReference>
<dbReference type="SMART" id="SM00054">
    <property type="entry name" value="EFh"/>
    <property type="match status" value="4"/>
</dbReference>
<dbReference type="Pfam" id="PF13202">
    <property type="entry name" value="EF-hand_5"/>
    <property type="match status" value="2"/>
</dbReference>
<dbReference type="GO" id="GO:0005509">
    <property type="term" value="F:calcium ion binding"/>
    <property type="evidence" value="ECO:0007669"/>
    <property type="project" value="InterPro"/>
</dbReference>
<dbReference type="AlphaFoldDB" id="A0A421B151"/>
<feature type="domain" description="EF-hand" evidence="3">
    <location>
        <begin position="138"/>
        <end position="173"/>
    </location>
</feature>
<keyword evidence="2" id="KW-0677">Repeat</keyword>
<dbReference type="OrthoDB" id="3530529at2"/>
<dbReference type="PROSITE" id="PS50222">
    <property type="entry name" value="EF_HAND_2"/>
    <property type="match status" value="2"/>
</dbReference>
<proteinExistence type="predicted"/>
<evidence type="ECO:0000313" key="5">
    <source>
        <dbReference type="Proteomes" id="UP000282454"/>
    </source>
</evidence>
<dbReference type="PROSITE" id="PS00018">
    <property type="entry name" value="EF_HAND_1"/>
    <property type="match status" value="2"/>
</dbReference>
<dbReference type="InterPro" id="IPR018247">
    <property type="entry name" value="EF_Hand_1_Ca_BS"/>
</dbReference>
<feature type="domain" description="EF-hand" evidence="3">
    <location>
        <begin position="15"/>
        <end position="50"/>
    </location>
</feature>
<evidence type="ECO:0000313" key="4">
    <source>
        <dbReference type="EMBL" id="RLK58090.1"/>
    </source>
</evidence>
<evidence type="ECO:0000256" key="1">
    <source>
        <dbReference type="ARBA" id="ARBA00022723"/>
    </source>
</evidence>
<sequence length="188" mass="21215">MALSRMEKDTMATQLQQRKYEKAFERFDVDRDGVLQRNDITAMAKIWRETFAVAEASEEATRIEHLADQLWQDITSATDADADGTVSKTEWNQAMERPEFVDKVALPFALAVFDLADKDGSGRLSVQEMIAAQSRSGISEQETRRMFDALDADHDGEVHRDEYASAIREFYLSDDPNAVGNLMVGDLD</sequence>
<name>A0A421B151_9PSEU</name>
<evidence type="ECO:0000256" key="2">
    <source>
        <dbReference type="ARBA" id="ARBA00022737"/>
    </source>
</evidence>
<organism evidence="4 5">
    <name type="scientific">Actinokineospora cianjurensis</name>
    <dbReference type="NCBI Taxonomy" id="585224"/>
    <lineage>
        <taxon>Bacteria</taxon>
        <taxon>Bacillati</taxon>
        <taxon>Actinomycetota</taxon>
        <taxon>Actinomycetes</taxon>
        <taxon>Pseudonocardiales</taxon>
        <taxon>Pseudonocardiaceae</taxon>
        <taxon>Actinokineospora</taxon>
    </lineage>
</organism>
<dbReference type="InterPro" id="IPR011992">
    <property type="entry name" value="EF-hand-dom_pair"/>
</dbReference>
<dbReference type="SUPFAM" id="SSF47473">
    <property type="entry name" value="EF-hand"/>
    <property type="match status" value="1"/>
</dbReference>
<comment type="caution">
    <text evidence="4">The sequence shown here is derived from an EMBL/GenBank/DDBJ whole genome shotgun (WGS) entry which is preliminary data.</text>
</comment>
<dbReference type="PANTHER" id="PTHR10827">
    <property type="entry name" value="RETICULOCALBIN"/>
    <property type="match status" value="1"/>
</dbReference>
<gene>
    <name evidence="4" type="ORF">CLV68_4184</name>
</gene>
<dbReference type="PANTHER" id="PTHR10827:SF98">
    <property type="entry name" value="45 KDA CALCIUM-BINDING PROTEIN"/>
    <property type="match status" value="1"/>
</dbReference>
<dbReference type="Gene3D" id="1.10.238.10">
    <property type="entry name" value="EF-hand"/>
    <property type="match status" value="1"/>
</dbReference>